<dbReference type="InParanoid" id="A0A1Z5J714"/>
<organism evidence="1 2">
    <name type="scientific">Fistulifera solaris</name>
    <name type="common">Oleaginous diatom</name>
    <dbReference type="NCBI Taxonomy" id="1519565"/>
    <lineage>
        <taxon>Eukaryota</taxon>
        <taxon>Sar</taxon>
        <taxon>Stramenopiles</taxon>
        <taxon>Ochrophyta</taxon>
        <taxon>Bacillariophyta</taxon>
        <taxon>Bacillariophyceae</taxon>
        <taxon>Bacillariophycidae</taxon>
        <taxon>Naviculales</taxon>
        <taxon>Naviculaceae</taxon>
        <taxon>Fistulifera</taxon>
    </lineage>
</organism>
<dbReference type="Proteomes" id="UP000198406">
    <property type="component" value="Unassembled WGS sequence"/>
</dbReference>
<comment type="caution">
    <text evidence="1">The sequence shown here is derived from an EMBL/GenBank/DDBJ whole genome shotgun (WGS) entry which is preliminary data.</text>
</comment>
<dbReference type="AlphaFoldDB" id="A0A1Z5J714"/>
<sequence>MKLVTQILTQLMRMISIQFRKDEASAMAVWNARKCIFFFALTFVTALSLSNLCSFTLHLSTNHLLDDTLDSWAIIEPQISVKPPLYTQKEAFAACILVLDQNHRLTEWLAYHYFALPLRTVIIAYDPKATGRATKLLDRWRDVIEFIEWDDDDYLPPNWAADMARNNTDVRVYLHRQPIFMKECTKVAASKNITRVLHSDVDEYLRINAEIVSSDLVNTSEPGHITKFLNQLEQINNTLFRQSNGYGRACTVFWRYHYVPVLDEPNSTQVSYNPASASLLGKDSLHFDTLRFPHRAQYVTRLPNPKGLVNLKYITVPELEKVEMMVHFPLGRACRQTYPNITLLIFNHYIGSYESFLYGVRNDPRYSLTRTKFEERVFGGGGMVVGQDSWRALPPLYEDTIVGWVPAFYEWQSKRVADYLLHDTGLRAVLPELIAQFPNISNSYIDRQAEQVLLNELQRKHEQEAVVV</sequence>
<protein>
    <submittedName>
        <fullName evidence="1">Uncharacterized protein</fullName>
    </submittedName>
</protein>
<evidence type="ECO:0000313" key="2">
    <source>
        <dbReference type="Proteomes" id="UP000198406"/>
    </source>
</evidence>
<proteinExistence type="predicted"/>
<evidence type="ECO:0000313" key="1">
    <source>
        <dbReference type="EMBL" id="GAX09608.1"/>
    </source>
</evidence>
<dbReference type="OrthoDB" id="40253at2759"/>
<keyword evidence="2" id="KW-1185">Reference proteome</keyword>
<reference evidence="1 2" key="1">
    <citation type="journal article" date="2015" name="Plant Cell">
        <title>Oil accumulation by the oleaginous diatom Fistulifera solaris as revealed by the genome and transcriptome.</title>
        <authorList>
            <person name="Tanaka T."/>
            <person name="Maeda Y."/>
            <person name="Veluchamy A."/>
            <person name="Tanaka M."/>
            <person name="Abida H."/>
            <person name="Marechal E."/>
            <person name="Bowler C."/>
            <person name="Muto M."/>
            <person name="Sunaga Y."/>
            <person name="Tanaka M."/>
            <person name="Yoshino T."/>
            <person name="Taniguchi T."/>
            <person name="Fukuda Y."/>
            <person name="Nemoto M."/>
            <person name="Matsumoto M."/>
            <person name="Wong P.S."/>
            <person name="Aburatani S."/>
            <person name="Fujibuchi W."/>
        </authorList>
    </citation>
    <scope>NUCLEOTIDE SEQUENCE [LARGE SCALE GENOMIC DNA]</scope>
    <source>
        <strain evidence="1 2">JPCC DA0580</strain>
    </source>
</reference>
<name>A0A1Z5J714_FISSO</name>
<dbReference type="EMBL" id="BDSP01000010">
    <property type="protein sequence ID" value="GAX09608.1"/>
    <property type="molecule type" value="Genomic_DNA"/>
</dbReference>
<accession>A0A1Z5J714</accession>
<gene>
    <name evidence="1" type="ORF">FisN_38Lu036</name>
</gene>